<evidence type="ECO:0000313" key="3">
    <source>
        <dbReference type="Proteomes" id="UP000230886"/>
    </source>
</evidence>
<sequence>MIRHVFSWRVAEGHRNEEIVEILNTLPGSLPIIRSWEIGSHQGDPGDNGDPFDGVLITDFDSWEDLDAYSNDPFHLEVVGRLLPRFSARAVVDFERKDV</sequence>
<evidence type="ECO:0000259" key="1">
    <source>
        <dbReference type="PROSITE" id="PS51502"/>
    </source>
</evidence>
<proteinExistence type="predicted"/>
<dbReference type="SMART" id="SM00886">
    <property type="entry name" value="Dabb"/>
    <property type="match status" value="1"/>
</dbReference>
<dbReference type="Proteomes" id="UP000230886">
    <property type="component" value="Unassembled WGS sequence"/>
</dbReference>
<evidence type="ECO:0000313" key="2">
    <source>
        <dbReference type="EMBL" id="PCK23165.1"/>
    </source>
</evidence>
<dbReference type="Pfam" id="PF07876">
    <property type="entry name" value="Dabb"/>
    <property type="match status" value="1"/>
</dbReference>
<organism evidence="2 3">
    <name type="scientific">Rhodococcus qingshengii</name>
    <dbReference type="NCBI Taxonomy" id="334542"/>
    <lineage>
        <taxon>Bacteria</taxon>
        <taxon>Bacillati</taxon>
        <taxon>Actinomycetota</taxon>
        <taxon>Actinomycetes</taxon>
        <taxon>Mycobacteriales</taxon>
        <taxon>Nocardiaceae</taxon>
        <taxon>Rhodococcus</taxon>
        <taxon>Rhodococcus erythropolis group</taxon>
    </lineage>
</organism>
<dbReference type="EMBL" id="NOVD01000056">
    <property type="protein sequence ID" value="PCK23165.1"/>
    <property type="molecule type" value="Genomic_DNA"/>
</dbReference>
<dbReference type="RefSeq" id="WP_099698806.1">
    <property type="nucleotide sequence ID" value="NZ_JBBCST010000020.1"/>
</dbReference>
<dbReference type="Gene3D" id="3.30.70.100">
    <property type="match status" value="1"/>
</dbReference>
<accession>A0A2A5J0Q5</accession>
<dbReference type="PROSITE" id="PS51502">
    <property type="entry name" value="S_R_A_B_BARREL"/>
    <property type="match status" value="1"/>
</dbReference>
<gene>
    <name evidence="2" type="ORF">CHR55_30805</name>
</gene>
<protein>
    <submittedName>
        <fullName evidence="2">Stress protein</fullName>
    </submittedName>
</protein>
<dbReference type="SUPFAM" id="SSF54909">
    <property type="entry name" value="Dimeric alpha+beta barrel"/>
    <property type="match status" value="1"/>
</dbReference>
<feature type="domain" description="Stress-response A/B barrel" evidence="1">
    <location>
        <begin position="2"/>
        <end position="94"/>
    </location>
</feature>
<name>A0A2A5J0Q5_RHOSG</name>
<reference evidence="2 3" key="1">
    <citation type="submission" date="2017-07" db="EMBL/GenBank/DDBJ databases">
        <title>Draft sequence of Rhodococcus enclensis 23b-28.</title>
        <authorList>
            <person name="Besaury L."/>
            <person name="Sancelme M."/>
            <person name="Amato P."/>
            <person name="Lallement A."/>
            <person name="Delort A.-M."/>
        </authorList>
    </citation>
    <scope>NUCLEOTIDE SEQUENCE [LARGE SCALE GENOMIC DNA]</scope>
    <source>
        <strain evidence="2 3">23b-28</strain>
    </source>
</reference>
<dbReference type="InterPro" id="IPR011008">
    <property type="entry name" value="Dimeric_a/b-barrel"/>
</dbReference>
<comment type="caution">
    <text evidence="2">The sequence shown here is derived from an EMBL/GenBank/DDBJ whole genome shotgun (WGS) entry which is preliminary data.</text>
</comment>
<dbReference type="InterPro" id="IPR013097">
    <property type="entry name" value="Dabb"/>
</dbReference>
<dbReference type="AlphaFoldDB" id="A0A2A5J0Q5"/>